<accession>A0A370G5G4</accession>
<sequence>MGFHAMEESPGSTEERCRLTAGGGDPRESATENRPPTRHSGSPEMVRVRVKRCGKSAPRPRQRGRQGKPHREQDRIGTADGSLAAPSGAPPPRRSGWSREACREARPRGMVAHPSSKVDRTRLTDRLASFPPRIHRIACRSPRHAAGSPANNICSRFDLTKTRTEHKHSSLIDIALPNVGEDWRPAMSRLEQFSKNSGFPPEFPRV</sequence>
<proteinExistence type="predicted"/>
<dbReference type="AntiFam" id="ANF00047">
    <property type="entry name" value="Overlaps RNaseP, same strand"/>
</dbReference>
<evidence type="ECO:0000256" key="1">
    <source>
        <dbReference type="SAM" id="MobiDB-lite"/>
    </source>
</evidence>
<evidence type="ECO:0000313" key="2">
    <source>
        <dbReference type="EMBL" id="RDI37824.1"/>
    </source>
</evidence>
<dbReference type="EMBL" id="QQAW01000005">
    <property type="protein sequence ID" value="RDI37824.1"/>
    <property type="molecule type" value="Genomic_DNA"/>
</dbReference>
<protein>
    <submittedName>
        <fullName evidence="2">Uncharacterized protein</fullName>
    </submittedName>
</protein>
<gene>
    <name evidence="2" type="ORF">C7453_105233</name>
</gene>
<evidence type="ECO:0000313" key="3">
    <source>
        <dbReference type="Proteomes" id="UP000254958"/>
    </source>
</evidence>
<name>A0A370G5G4_GLULI</name>
<dbReference type="AlphaFoldDB" id="A0A370G5G4"/>
<organism evidence="2 3">
    <name type="scientific">Gluconacetobacter liquefaciens</name>
    <name type="common">Acetobacter liquefaciens</name>
    <dbReference type="NCBI Taxonomy" id="89584"/>
    <lineage>
        <taxon>Bacteria</taxon>
        <taxon>Pseudomonadati</taxon>
        <taxon>Pseudomonadota</taxon>
        <taxon>Alphaproteobacteria</taxon>
        <taxon>Acetobacterales</taxon>
        <taxon>Acetobacteraceae</taxon>
        <taxon>Gluconacetobacter</taxon>
    </lineage>
</organism>
<feature type="region of interest" description="Disordered" evidence="1">
    <location>
        <begin position="1"/>
        <end position="119"/>
    </location>
</feature>
<dbReference type="Proteomes" id="UP000254958">
    <property type="component" value="Unassembled WGS sequence"/>
</dbReference>
<comment type="caution">
    <text evidence="2">The sequence shown here is derived from an EMBL/GenBank/DDBJ whole genome shotgun (WGS) entry which is preliminary data.</text>
</comment>
<feature type="compositionally biased region" description="Basic residues" evidence="1">
    <location>
        <begin position="48"/>
        <end position="68"/>
    </location>
</feature>
<keyword evidence="3" id="KW-1185">Reference proteome</keyword>
<reference evidence="2 3" key="1">
    <citation type="submission" date="2018-07" db="EMBL/GenBank/DDBJ databases">
        <title>Genomic Encyclopedia of Type Strains, Phase IV (KMG-IV): sequencing the most valuable type-strain genomes for metagenomic binning, comparative biology and taxonomic classification.</title>
        <authorList>
            <person name="Goeker M."/>
        </authorList>
    </citation>
    <scope>NUCLEOTIDE SEQUENCE [LARGE SCALE GENOMIC DNA]</scope>
    <source>
        <strain evidence="2 3">DSM 5603</strain>
    </source>
</reference>